<dbReference type="InterPro" id="IPR043502">
    <property type="entry name" value="DNA/RNA_pol_sf"/>
</dbReference>
<keyword evidence="2" id="KW-1185">Reference proteome</keyword>
<dbReference type="Proteomes" id="UP000604825">
    <property type="component" value="Unassembled WGS sequence"/>
</dbReference>
<dbReference type="EMBL" id="CAJGYO010000018">
    <property type="protein sequence ID" value="CAD6336936.1"/>
    <property type="molecule type" value="Genomic_DNA"/>
</dbReference>
<name>A0A811S8Q7_9POAL</name>
<accession>A0A811S8Q7</accession>
<dbReference type="OrthoDB" id="694486at2759"/>
<reference evidence="1" key="1">
    <citation type="submission" date="2020-10" db="EMBL/GenBank/DDBJ databases">
        <authorList>
            <person name="Han B."/>
            <person name="Lu T."/>
            <person name="Zhao Q."/>
            <person name="Huang X."/>
            <person name="Zhao Y."/>
        </authorList>
    </citation>
    <scope>NUCLEOTIDE SEQUENCE</scope>
</reference>
<dbReference type="AlphaFoldDB" id="A0A811S8Q7"/>
<dbReference type="SUPFAM" id="SSF56672">
    <property type="entry name" value="DNA/RNA polymerases"/>
    <property type="match status" value="1"/>
</dbReference>
<evidence type="ECO:0000313" key="2">
    <source>
        <dbReference type="Proteomes" id="UP000604825"/>
    </source>
</evidence>
<evidence type="ECO:0000313" key="1">
    <source>
        <dbReference type="EMBL" id="CAD6336936.1"/>
    </source>
</evidence>
<sequence length="441" mass="49136">MSRSWPPFPPPSPSPISSDSKMPGLLNANFVPSVLSAWLQGPRCIDAVGNLAARLKSTRAAAKIGSRASPVAAYWKQRAKFRAVKEGDSNTAFFHAHAMARMRRNNIRCIAVNEVQVTSHSAKVQALTEHFRSVMGTAGQSNWQFDCNQLYQELTKATDMLTVPFTEDEARAAVKSMNQASAPGPDGFGPGFYKATWQTIKPDVMQFLSAFHDESVQLQRINRSYMVLIPKKPDANTTGFIRGRSITENFVYAMELVQCCRKRKVPSFIIKLDFAKAFDIVNWDALDMVLQARGFNSVWRRWMQSMQSSRTDVLVNGCPGPWMDCSTQIYTMIIVRELADVQNLRIILDQFADATGLQINYTKSTAVPIHMNGDTVRDCISALGYRREGFSQTYLGLPLTNGKLQLSAFAPNIAKGDRYLTGWQSSLLNKIGPCNIGQLRA</sequence>
<evidence type="ECO:0008006" key="3">
    <source>
        <dbReference type="Google" id="ProtNLM"/>
    </source>
</evidence>
<protein>
    <recommendedName>
        <fullName evidence="3">Reverse transcriptase domain-containing protein</fullName>
    </recommendedName>
</protein>
<comment type="caution">
    <text evidence="1">The sequence shown here is derived from an EMBL/GenBank/DDBJ whole genome shotgun (WGS) entry which is preliminary data.</text>
</comment>
<dbReference type="PANTHER" id="PTHR19446">
    <property type="entry name" value="REVERSE TRANSCRIPTASES"/>
    <property type="match status" value="1"/>
</dbReference>
<gene>
    <name evidence="1" type="ORF">NCGR_LOCUS61034</name>
</gene>
<organism evidence="1 2">
    <name type="scientific">Miscanthus lutarioriparius</name>
    <dbReference type="NCBI Taxonomy" id="422564"/>
    <lineage>
        <taxon>Eukaryota</taxon>
        <taxon>Viridiplantae</taxon>
        <taxon>Streptophyta</taxon>
        <taxon>Embryophyta</taxon>
        <taxon>Tracheophyta</taxon>
        <taxon>Spermatophyta</taxon>
        <taxon>Magnoliopsida</taxon>
        <taxon>Liliopsida</taxon>
        <taxon>Poales</taxon>
        <taxon>Poaceae</taxon>
        <taxon>PACMAD clade</taxon>
        <taxon>Panicoideae</taxon>
        <taxon>Andropogonodae</taxon>
        <taxon>Andropogoneae</taxon>
        <taxon>Saccharinae</taxon>
        <taxon>Miscanthus</taxon>
    </lineage>
</organism>
<proteinExistence type="predicted"/>